<dbReference type="EMBL" id="JBHSWE010000001">
    <property type="protein sequence ID" value="MFC6670372.1"/>
    <property type="molecule type" value="Genomic_DNA"/>
</dbReference>
<organism evidence="1 2">
    <name type="scientific">Marinobacterium aestuariivivens</name>
    <dbReference type="NCBI Taxonomy" id="1698799"/>
    <lineage>
        <taxon>Bacteria</taxon>
        <taxon>Pseudomonadati</taxon>
        <taxon>Pseudomonadota</taxon>
        <taxon>Gammaproteobacteria</taxon>
        <taxon>Oceanospirillales</taxon>
        <taxon>Oceanospirillaceae</taxon>
        <taxon>Marinobacterium</taxon>
    </lineage>
</organism>
<sequence length="101" mass="11070">MGVPVDGDMVVAGGRRFGRQAQFELLDARRREFGGQAGQRRFGQPDAEGTGLALRVERDERPCLALTDGNRRALVGAGSGDLFLRHRTSRNQRCNQCKQGA</sequence>
<proteinExistence type="predicted"/>
<dbReference type="RefSeq" id="WP_379913492.1">
    <property type="nucleotide sequence ID" value="NZ_JBHSWE010000001.1"/>
</dbReference>
<dbReference type="Proteomes" id="UP001596422">
    <property type="component" value="Unassembled WGS sequence"/>
</dbReference>
<comment type="caution">
    <text evidence="1">The sequence shown here is derived from an EMBL/GenBank/DDBJ whole genome shotgun (WGS) entry which is preliminary data.</text>
</comment>
<evidence type="ECO:0000313" key="1">
    <source>
        <dbReference type="EMBL" id="MFC6670372.1"/>
    </source>
</evidence>
<accession>A0ABW1ZYS5</accession>
<protein>
    <submittedName>
        <fullName evidence="1">Uncharacterized protein</fullName>
    </submittedName>
</protein>
<reference evidence="2" key="1">
    <citation type="journal article" date="2019" name="Int. J. Syst. Evol. Microbiol.">
        <title>The Global Catalogue of Microorganisms (GCM) 10K type strain sequencing project: providing services to taxonomists for standard genome sequencing and annotation.</title>
        <authorList>
            <consortium name="The Broad Institute Genomics Platform"/>
            <consortium name="The Broad Institute Genome Sequencing Center for Infectious Disease"/>
            <person name="Wu L."/>
            <person name="Ma J."/>
        </authorList>
    </citation>
    <scope>NUCLEOTIDE SEQUENCE [LARGE SCALE GENOMIC DNA]</scope>
    <source>
        <strain evidence="2">NBRC 111756</strain>
    </source>
</reference>
<evidence type="ECO:0000313" key="2">
    <source>
        <dbReference type="Proteomes" id="UP001596422"/>
    </source>
</evidence>
<gene>
    <name evidence="1" type="ORF">ACFQDL_09960</name>
</gene>
<keyword evidence="2" id="KW-1185">Reference proteome</keyword>
<name>A0ABW1ZYS5_9GAMM</name>